<proteinExistence type="predicted"/>
<accession>A0A8J2PBM8</accession>
<dbReference type="AlphaFoldDB" id="A0A8J2PBM8"/>
<dbReference type="EMBL" id="CAJVCH010525976">
    <property type="protein sequence ID" value="CAG7822297.1"/>
    <property type="molecule type" value="Genomic_DNA"/>
</dbReference>
<comment type="caution">
    <text evidence="1">The sequence shown here is derived from an EMBL/GenBank/DDBJ whole genome shotgun (WGS) entry which is preliminary data.</text>
</comment>
<protein>
    <submittedName>
        <fullName evidence="1">Uncharacterized protein</fullName>
    </submittedName>
</protein>
<gene>
    <name evidence="1" type="ORF">AFUS01_LOCUS32579</name>
</gene>
<organism evidence="1 2">
    <name type="scientific">Allacma fusca</name>
    <dbReference type="NCBI Taxonomy" id="39272"/>
    <lineage>
        <taxon>Eukaryota</taxon>
        <taxon>Metazoa</taxon>
        <taxon>Ecdysozoa</taxon>
        <taxon>Arthropoda</taxon>
        <taxon>Hexapoda</taxon>
        <taxon>Collembola</taxon>
        <taxon>Symphypleona</taxon>
        <taxon>Sminthuridae</taxon>
        <taxon>Allacma</taxon>
    </lineage>
</organism>
<evidence type="ECO:0000313" key="2">
    <source>
        <dbReference type="Proteomes" id="UP000708208"/>
    </source>
</evidence>
<dbReference type="Proteomes" id="UP000708208">
    <property type="component" value="Unassembled WGS sequence"/>
</dbReference>
<name>A0A8J2PBM8_9HEXA</name>
<keyword evidence="2" id="KW-1185">Reference proteome</keyword>
<reference evidence="1" key="1">
    <citation type="submission" date="2021-06" db="EMBL/GenBank/DDBJ databases">
        <authorList>
            <person name="Hodson N. C."/>
            <person name="Mongue J. A."/>
            <person name="Jaron S. K."/>
        </authorList>
    </citation>
    <scope>NUCLEOTIDE SEQUENCE</scope>
</reference>
<evidence type="ECO:0000313" key="1">
    <source>
        <dbReference type="EMBL" id="CAG7822297.1"/>
    </source>
</evidence>
<sequence length="80" mass="8745">MIYCSLAFHEERAARRLSVFSPYVPPGLTKGEREIAGESPGCKNMSAHHSLGKRLSIASANANYNTCHDCLFSPTFPTNS</sequence>